<feature type="domain" description="Xylose isomerase-like TIM barrel" evidence="1">
    <location>
        <begin position="69"/>
        <end position="303"/>
    </location>
</feature>
<dbReference type="Pfam" id="PF01261">
    <property type="entry name" value="AP_endonuc_2"/>
    <property type="match status" value="1"/>
</dbReference>
<evidence type="ECO:0000313" key="5">
    <source>
        <dbReference type="EMBL" id="MRY94494.1"/>
    </source>
</evidence>
<evidence type="ECO:0000313" key="12">
    <source>
        <dbReference type="Proteomes" id="UP000461276"/>
    </source>
</evidence>
<evidence type="ECO:0000313" key="7">
    <source>
        <dbReference type="EMBL" id="MSB74555.1"/>
    </source>
</evidence>
<dbReference type="Proteomes" id="UP000095455">
    <property type="component" value="Unassembled WGS sequence"/>
</dbReference>
<keyword evidence="2" id="KW-0413">Isomerase</keyword>
<evidence type="ECO:0000313" key="6">
    <source>
        <dbReference type="EMBL" id="MRZ51418.1"/>
    </source>
</evidence>
<dbReference type="AlphaFoldDB" id="A0A174J697"/>
<evidence type="ECO:0000313" key="9">
    <source>
        <dbReference type="Proteomes" id="UP000095591"/>
    </source>
</evidence>
<sequence>MLEKKISRRNMLRTTGLAVLGSTFAGLASCAPKKKEEPSPEASSSKRPFRVCLNVSTIAGYKLPVQKQIDLCAEAGFEGIELWTRDVDAFVKQGGTYETLRRQLEGSGLLLENMIGFASWFADDPSKRKEGLNQMRHDMEMVAGLGGKFIAAPAQGVTQLDRTRLPEYSERYRAILDLGDEMGVTPILELWGAGVLNQLSDTMAIAIASGHSRASVLLDFYHLYRGGNSFDSLRLINGKILPVFHINDYPELPPRTELRDSDRVFPGDGICPFNKVLPLLYDSGFRGGLSVELFNKGYWETMDVKEVLRKSFEKTTQVINSSMG</sequence>
<dbReference type="PANTHER" id="PTHR12110:SF48">
    <property type="entry name" value="BLL3656 PROTEIN"/>
    <property type="match status" value="1"/>
</dbReference>
<dbReference type="Proteomes" id="UP001210126">
    <property type="component" value="Unassembled WGS sequence"/>
</dbReference>
<proteinExistence type="predicted"/>
<reference evidence="10 11" key="2">
    <citation type="journal article" date="2019" name="Nat. Med.">
        <title>A library of human gut bacterial isolates paired with longitudinal multiomics data enables mechanistic microbiome research.</title>
        <authorList>
            <person name="Poyet M."/>
            <person name="Groussin M."/>
            <person name="Gibbons S.M."/>
            <person name="Avila-Pacheco J."/>
            <person name="Jiang X."/>
            <person name="Kearney S.M."/>
            <person name="Perrotta A.R."/>
            <person name="Berdy B."/>
            <person name="Zhao S."/>
            <person name="Lieberman T.D."/>
            <person name="Swanson P.K."/>
            <person name="Smith M."/>
            <person name="Roesemann S."/>
            <person name="Alexander J.E."/>
            <person name="Rich S.A."/>
            <person name="Livny J."/>
            <person name="Vlamakis H."/>
            <person name="Clish C."/>
            <person name="Bullock K."/>
            <person name="Deik A."/>
            <person name="Scott J."/>
            <person name="Pierce K.A."/>
            <person name="Xavier R.J."/>
            <person name="Alm E.J."/>
        </authorList>
    </citation>
    <scope>NUCLEOTIDE SEQUENCE [LARGE SCALE GENOMIC DNA]</scope>
    <source>
        <strain evidence="7 11">BIOML-A20</strain>
        <strain evidence="6 10">BIOML-A32</strain>
        <strain evidence="5 12">BIOML-A9</strain>
    </source>
</reference>
<evidence type="ECO:0000313" key="10">
    <source>
        <dbReference type="Proteomes" id="UP000441358"/>
    </source>
</evidence>
<dbReference type="OrthoDB" id="930834at2"/>
<dbReference type="EMBL" id="WKMC01000011">
    <property type="protein sequence ID" value="MRZ51418.1"/>
    <property type="molecule type" value="Genomic_DNA"/>
</dbReference>
<evidence type="ECO:0000313" key="2">
    <source>
        <dbReference type="EMBL" id="CUN31825.1"/>
    </source>
</evidence>
<dbReference type="Proteomes" id="UP000441358">
    <property type="component" value="Unassembled WGS sequence"/>
</dbReference>
<dbReference type="Proteomes" id="UP000461276">
    <property type="component" value="Unassembled WGS sequence"/>
</dbReference>
<reference evidence="8 9" key="1">
    <citation type="submission" date="2015-09" db="EMBL/GenBank/DDBJ databases">
        <authorList>
            <consortium name="Pathogen Informatics"/>
        </authorList>
    </citation>
    <scope>NUCLEOTIDE SEQUENCE [LARGE SCALE GENOMIC DNA]</scope>
    <source>
        <strain evidence="3 8">2789STDY5608822</strain>
        <strain evidence="2 9">2789STDY5608872</strain>
    </source>
</reference>
<evidence type="ECO:0000313" key="3">
    <source>
        <dbReference type="EMBL" id="CUO92640.1"/>
    </source>
</evidence>
<accession>A0A174J697</accession>
<dbReference type="EMBL" id="WKMO01000014">
    <property type="protein sequence ID" value="MSB74555.1"/>
    <property type="molecule type" value="Genomic_DNA"/>
</dbReference>
<dbReference type="InterPro" id="IPR013022">
    <property type="entry name" value="Xyl_isomerase-like_TIM-brl"/>
</dbReference>
<dbReference type="PROSITE" id="PS51318">
    <property type="entry name" value="TAT"/>
    <property type="match status" value="1"/>
</dbReference>
<dbReference type="InterPro" id="IPR050312">
    <property type="entry name" value="IolE/XylAMocC-like"/>
</dbReference>
<dbReference type="InterPro" id="IPR036237">
    <property type="entry name" value="Xyl_isomerase-like_sf"/>
</dbReference>
<gene>
    <name evidence="2" type="primary">iolI</name>
    <name evidence="3" type="ORF">ERS852380_03484</name>
    <name evidence="2" type="ORF">ERS852429_03844</name>
    <name evidence="6" type="ORF">GKD66_14530</name>
    <name evidence="5" type="ORF">GKD67_14925</name>
    <name evidence="7" type="ORF">GKD70_14905</name>
    <name evidence="4" type="ORF">PN599_12580</name>
</gene>
<protein>
    <submittedName>
        <fullName evidence="2">Inosose isomerase</fullName>
        <ecNumber evidence="2">5.3.99.-</ecNumber>
    </submittedName>
    <submittedName>
        <fullName evidence="4">Sugar phosphate isomerase/epimerase</fullName>
    </submittedName>
    <submittedName>
        <fullName evidence="5">TIM barrel protein</fullName>
    </submittedName>
</protein>
<dbReference type="PANTHER" id="PTHR12110">
    <property type="entry name" value="HYDROXYPYRUVATE ISOMERASE"/>
    <property type="match status" value="1"/>
</dbReference>
<evidence type="ECO:0000259" key="1">
    <source>
        <dbReference type="Pfam" id="PF01261"/>
    </source>
</evidence>
<dbReference type="SUPFAM" id="SSF51658">
    <property type="entry name" value="Xylose isomerase-like"/>
    <property type="match status" value="1"/>
</dbReference>
<evidence type="ECO:0000313" key="4">
    <source>
        <dbReference type="EMBL" id="MDB9005834.1"/>
    </source>
</evidence>
<name>A0A174J697_PARDI</name>
<dbReference type="EC" id="5.3.99.-" evidence="2"/>
<dbReference type="InterPro" id="IPR006311">
    <property type="entry name" value="TAT_signal"/>
</dbReference>
<dbReference type="EMBL" id="JAQMPJ010000011">
    <property type="protein sequence ID" value="MDB9005834.1"/>
    <property type="molecule type" value="Genomic_DNA"/>
</dbReference>
<dbReference type="RefSeq" id="WP_005860854.1">
    <property type="nucleotide sequence ID" value="NZ_BQOC01000004.1"/>
</dbReference>
<dbReference type="Proteomes" id="UP000441609">
    <property type="component" value="Unassembled WGS sequence"/>
</dbReference>
<dbReference type="EMBL" id="CYYK01000013">
    <property type="protein sequence ID" value="CUO92640.1"/>
    <property type="molecule type" value="Genomic_DNA"/>
</dbReference>
<evidence type="ECO:0000313" key="11">
    <source>
        <dbReference type="Proteomes" id="UP000441609"/>
    </source>
</evidence>
<dbReference type="PROSITE" id="PS51257">
    <property type="entry name" value="PROKAR_LIPOPROTEIN"/>
    <property type="match status" value="1"/>
</dbReference>
<dbReference type="Gene3D" id="3.20.20.150">
    <property type="entry name" value="Divalent-metal-dependent TIM barrel enzymes"/>
    <property type="match status" value="1"/>
</dbReference>
<reference evidence="4" key="3">
    <citation type="submission" date="2023-01" db="EMBL/GenBank/DDBJ databases">
        <title>Human gut microbiome strain richness.</title>
        <authorList>
            <person name="Chen-Liaw A."/>
        </authorList>
    </citation>
    <scope>NUCLEOTIDE SEQUENCE</scope>
    <source>
        <strain evidence="4">RTP21484st1_E5_RTP21484_190118</strain>
    </source>
</reference>
<evidence type="ECO:0000313" key="8">
    <source>
        <dbReference type="Proteomes" id="UP000095455"/>
    </source>
</evidence>
<dbReference type="EMBL" id="WKMY01000011">
    <property type="protein sequence ID" value="MRY94494.1"/>
    <property type="molecule type" value="Genomic_DNA"/>
</dbReference>
<dbReference type="EMBL" id="CYXP01000010">
    <property type="protein sequence ID" value="CUN31825.1"/>
    <property type="molecule type" value="Genomic_DNA"/>
</dbReference>
<organism evidence="2 9">
    <name type="scientific">Parabacteroides distasonis</name>
    <dbReference type="NCBI Taxonomy" id="823"/>
    <lineage>
        <taxon>Bacteria</taxon>
        <taxon>Pseudomonadati</taxon>
        <taxon>Bacteroidota</taxon>
        <taxon>Bacteroidia</taxon>
        <taxon>Bacteroidales</taxon>
        <taxon>Tannerellaceae</taxon>
        <taxon>Parabacteroides</taxon>
    </lineage>
</organism>
<dbReference type="Proteomes" id="UP000095591">
    <property type="component" value="Unassembled WGS sequence"/>
</dbReference>
<dbReference type="GO" id="GO:0016853">
    <property type="term" value="F:isomerase activity"/>
    <property type="evidence" value="ECO:0007669"/>
    <property type="project" value="UniProtKB-KW"/>
</dbReference>